<dbReference type="Proteomes" id="UP001550044">
    <property type="component" value="Unassembled WGS sequence"/>
</dbReference>
<feature type="compositionally biased region" description="Low complexity" evidence="1">
    <location>
        <begin position="16"/>
        <end position="29"/>
    </location>
</feature>
<feature type="region of interest" description="Disordered" evidence="1">
    <location>
        <begin position="1"/>
        <end position="55"/>
    </location>
</feature>
<organism evidence="2 3">
    <name type="scientific">Streptomyces sp. 900116325</name>
    <dbReference type="NCBI Taxonomy" id="3154295"/>
    <lineage>
        <taxon>Bacteria</taxon>
        <taxon>Bacillati</taxon>
        <taxon>Actinomycetota</taxon>
        <taxon>Actinomycetes</taxon>
        <taxon>Kitasatosporales</taxon>
        <taxon>Streptomycetaceae</taxon>
        <taxon>Streptomyces</taxon>
    </lineage>
</organism>
<dbReference type="RefSeq" id="WP_356501060.1">
    <property type="nucleotide sequence ID" value="NZ_JBEXEF010000029.1"/>
</dbReference>
<protein>
    <submittedName>
        <fullName evidence="2">Uncharacterized protein</fullName>
    </submittedName>
</protein>
<sequence>MSDHRTTEADGGRLFSAPGSGSSTAPGAAERTRFGPGRGKTTVKGSRITDVRAGR</sequence>
<evidence type="ECO:0000313" key="2">
    <source>
        <dbReference type="EMBL" id="MET8435197.1"/>
    </source>
</evidence>
<reference evidence="2 3" key="1">
    <citation type="submission" date="2024-06" db="EMBL/GenBank/DDBJ databases">
        <title>The Natural Products Discovery Center: Release of the First 8490 Sequenced Strains for Exploring Actinobacteria Biosynthetic Diversity.</title>
        <authorList>
            <person name="Kalkreuter E."/>
            <person name="Kautsar S.A."/>
            <person name="Yang D."/>
            <person name="Bader C.D."/>
            <person name="Teijaro C.N."/>
            <person name="Fluegel L."/>
            <person name="Davis C.M."/>
            <person name="Simpson J.R."/>
            <person name="Lauterbach L."/>
            <person name="Steele A.D."/>
            <person name="Gui C."/>
            <person name="Meng S."/>
            <person name="Li G."/>
            <person name="Viehrig K."/>
            <person name="Ye F."/>
            <person name="Su P."/>
            <person name="Kiefer A.F."/>
            <person name="Nichols A."/>
            <person name="Cepeda A.J."/>
            <person name="Yan W."/>
            <person name="Fan B."/>
            <person name="Jiang Y."/>
            <person name="Adhikari A."/>
            <person name="Zheng C.-J."/>
            <person name="Schuster L."/>
            <person name="Cowan T.M."/>
            <person name="Smanski M.J."/>
            <person name="Chevrette M.G."/>
            <person name="De Carvalho L.P.S."/>
            <person name="Shen B."/>
        </authorList>
    </citation>
    <scope>NUCLEOTIDE SEQUENCE [LARGE SCALE GENOMIC DNA]</scope>
    <source>
        <strain evidence="2 3">NPDC005137</strain>
    </source>
</reference>
<comment type="caution">
    <text evidence="2">The sequence shown here is derived from an EMBL/GenBank/DDBJ whole genome shotgun (WGS) entry which is preliminary data.</text>
</comment>
<accession>A0ABV2UBH0</accession>
<dbReference type="EMBL" id="JBEXIP010000016">
    <property type="protein sequence ID" value="MET8435197.1"/>
    <property type="molecule type" value="Genomic_DNA"/>
</dbReference>
<keyword evidence="3" id="KW-1185">Reference proteome</keyword>
<proteinExistence type="predicted"/>
<name>A0ABV2UBH0_9ACTN</name>
<gene>
    <name evidence="2" type="ORF">ABZV61_20875</name>
</gene>
<feature type="compositionally biased region" description="Basic and acidic residues" evidence="1">
    <location>
        <begin position="1"/>
        <end position="11"/>
    </location>
</feature>
<evidence type="ECO:0000313" key="3">
    <source>
        <dbReference type="Proteomes" id="UP001550044"/>
    </source>
</evidence>
<evidence type="ECO:0000256" key="1">
    <source>
        <dbReference type="SAM" id="MobiDB-lite"/>
    </source>
</evidence>